<reference evidence="3 4" key="1">
    <citation type="journal article" date="2018" name="BMC Genomics">
        <title>The genome of Naegleria lovaniensis, the basis for a comparative approach to unravel pathogenicity factors of the human pathogenic amoeba N. fowleri.</title>
        <authorList>
            <person name="Liechti N."/>
            <person name="Schurch N."/>
            <person name="Bruggmann R."/>
            <person name="Wittwer M."/>
        </authorList>
    </citation>
    <scope>NUCLEOTIDE SEQUENCE [LARGE SCALE GENOMIC DNA]</scope>
    <source>
        <strain evidence="3 4">ATCC 30569</strain>
    </source>
</reference>
<dbReference type="Proteomes" id="UP000816034">
    <property type="component" value="Unassembled WGS sequence"/>
</dbReference>
<feature type="signal peptide" evidence="2">
    <location>
        <begin position="1"/>
        <end position="20"/>
    </location>
</feature>
<proteinExistence type="predicted"/>
<keyword evidence="2" id="KW-0732">Signal</keyword>
<keyword evidence="1" id="KW-0472">Membrane</keyword>
<dbReference type="EMBL" id="PYSW02000056">
    <property type="protein sequence ID" value="KAG2373329.1"/>
    <property type="molecule type" value="Genomic_DNA"/>
</dbReference>
<comment type="caution">
    <text evidence="3">The sequence shown here is derived from an EMBL/GenBank/DDBJ whole genome shotgun (WGS) entry which is preliminary data.</text>
</comment>
<keyword evidence="1" id="KW-0812">Transmembrane</keyword>
<accession>A0AA88GCU9</accession>
<dbReference type="AlphaFoldDB" id="A0AA88GCU9"/>
<evidence type="ECO:0000313" key="3">
    <source>
        <dbReference type="EMBL" id="KAG2373329.1"/>
    </source>
</evidence>
<evidence type="ECO:0000256" key="2">
    <source>
        <dbReference type="SAM" id="SignalP"/>
    </source>
</evidence>
<name>A0AA88GCU9_NAELO</name>
<dbReference type="GeneID" id="68104649"/>
<sequence length="193" mass="20902">MKAIFIQFIVFLFFASSVQCKLFLSPIKRPMWSNSMESVNSESGAVCCHDSLTKSNLTCANSVCCQVSGLTPCSPDTYTCIPNGSTCCSNGEYCRSGKSCCSSETIDNTSLMQSNVDIITIVGASIGAGGGFLIMIFSLIGLLVFFCCCQTSNPTTNRQVVNTFQNTFGQGREMFQTNMNTLTNDTSNNNNNY</sequence>
<gene>
    <name evidence="3" type="ORF">C9374_012195</name>
</gene>
<evidence type="ECO:0000313" key="4">
    <source>
        <dbReference type="Proteomes" id="UP000816034"/>
    </source>
</evidence>
<feature type="chain" id="PRO_5041656439" evidence="2">
    <location>
        <begin position="21"/>
        <end position="193"/>
    </location>
</feature>
<protein>
    <submittedName>
        <fullName evidence="3">Uncharacterized protein</fullName>
    </submittedName>
</protein>
<keyword evidence="4" id="KW-1185">Reference proteome</keyword>
<feature type="transmembrane region" description="Helical" evidence="1">
    <location>
        <begin position="118"/>
        <end position="148"/>
    </location>
</feature>
<organism evidence="3 4">
    <name type="scientific">Naegleria lovaniensis</name>
    <name type="common">Amoeba</name>
    <dbReference type="NCBI Taxonomy" id="51637"/>
    <lineage>
        <taxon>Eukaryota</taxon>
        <taxon>Discoba</taxon>
        <taxon>Heterolobosea</taxon>
        <taxon>Tetramitia</taxon>
        <taxon>Eutetramitia</taxon>
        <taxon>Vahlkampfiidae</taxon>
        <taxon>Naegleria</taxon>
    </lineage>
</organism>
<evidence type="ECO:0000256" key="1">
    <source>
        <dbReference type="SAM" id="Phobius"/>
    </source>
</evidence>
<dbReference type="RefSeq" id="XP_044542503.1">
    <property type="nucleotide sequence ID" value="XM_044687934.1"/>
</dbReference>
<keyword evidence="1" id="KW-1133">Transmembrane helix</keyword>